<proteinExistence type="predicted"/>
<dbReference type="OrthoDB" id="74210at2759"/>
<evidence type="ECO:0000256" key="5">
    <source>
        <dbReference type="ARBA" id="ARBA00022723"/>
    </source>
</evidence>
<sequence>MDSLRGGGGYGGYDAMADSKASTLNTASEEAINGPVVLSCIKCRTIVGDTFAYVTSLPERNYIALQAVPESVVCSKAKKIATERGEEGSMYFELSCGECQAVIGRRYITTVEEIDGIRNAYTLDVGRIITYELGKCLGNKAGNCEAPPPEFYTSVALHEDLVLVKSNVAAIAAKLQKLEQSLARGGGSAVSPRNLPAVAAAAAAAGGSRKRPQQQAQGYNSEIYHVDPSKRNNR</sequence>
<dbReference type="GO" id="GO:0005634">
    <property type="term" value="C:nucleus"/>
    <property type="evidence" value="ECO:0007669"/>
    <property type="project" value="UniProtKB-SubCell"/>
</dbReference>
<keyword evidence="3" id="KW-0158">Chromosome</keyword>
<evidence type="ECO:0000256" key="1">
    <source>
        <dbReference type="ARBA" id="ARBA00004123"/>
    </source>
</evidence>
<keyword evidence="7" id="KW-0862">Zinc</keyword>
<keyword evidence="10" id="KW-0137">Centromere</keyword>
<dbReference type="InterPro" id="IPR034752">
    <property type="entry name" value="Mis18"/>
</dbReference>
<dbReference type="PROSITE" id="PS51793">
    <property type="entry name" value="MIS18"/>
    <property type="match status" value="1"/>
</dbReference>
<dbReference type="Pfam" id="PF03226">
    <property type="entry name" value="Yippee-Mis18"/>
    <property type="match status" value="1"/>
</dbReference>
<keyword evidence="14" id="KW-1185">Reference proteome</keyword>
<dbReference type="GO" id="GO:0000775">
    <property type="term" value="C:chromosome, centromeric region"/>
    <property type="evidence" value="ECO:0007669"/>
    <property type="project" value="UniProtKB-SubCell"/>
</dbReference>
<evidence type="ECO:0000256" key="3">
    <source>
        <dbReference type="ARBA" id="ARBA00022454"/>
    </source>
</evidence>
<keyword evidence="6" id="KW-0498">Mitosis</keyword>
<dbReference type="Proteomes" id="UP001150907">
    <property type="component" value="Unassembled WGS sequence"/>
</dbReference>
<evidence type="ECO:0000256" key="11">
    <source>
        <dbReference type="SAM" id="MobiDB-lite"/>
    </source>
</evidence>
<dbReference type="PANTHER" id="PTHR16431:SF1">
    <property type="entry name" value="NEUROGENIC PROTEIN MASTERMIND"/>
    <property type="match status" value="1"/>
</dbReference>
<dbReference type="GO" id="GO:0046872">
    <property type="term" value="F:metal ion binding"/>
    <property type="evidence" value="ECO:0007669"/>
    <property type="project" value="UniProtKB-KW"/>
</dbReference>
<dbReference type="GO" id="GO:0034080">
    <property type="term" value="P:CENP-A containing chromatin assembly"/>
    <property type="evidence" value="ECO:0007669"/>
    <property type="project" value="TreeGrafter"/>
</dbReference>
<feature type="domain" description="Mis18" evidence="12">
    <location>
        <begin position="35"/>
        <end position="133"/>
    </location>
</feature>
<evidence type="ECO:0000256" key="8">
    <source>
        <dbReference type="ARBA" id="ARBA00023242"/>
    </source>
</evidence>
<name>A0A9W8EGL7_9FUNG</name>
<evidence type="ECO:0000256" key="2">
    <source>
        <dbReference type="ARBA" id="ARBA00004584"/>
    </source>
</evidence>
<accession>A0A9W8EGL7</accession>
<dbReference type="InterPro" id="IPR004910">
    <property type="entry name" value="Yippee/Mis18/Cereblon"/>
</dbReference>
<keyword evidence="9" id="KW-0131">Cell cycle</keyword>
<evidence type="ECO:0000313" key="13">
    <source>
        <dbReference type="EMBL" id="KAJ2005795.1"/>
    </source>
</evidence>
<comment type="caution">
    <text evidence="13">The sequence shown here is derived from an EMBL/GenBank/DDBJ whole genome shotgun (WGS) entry which is preliminary data.</text>
</comment>
<evidence type="ECO:0000256" key="10">
    <source>
        <dbReference type="ARBA" id="ARBA00023328"/>
    </source>
</evidence>
<dbReference type="AlphaFoldDB" id="A0A9W8EGL7"/>
<evidence type="ECO:0000256" key="7">
    <source>
        <dbReference type="ARBA" id="ARBA00022833"/>
    </source>
</evidence>
<dbReference type="PANTHER" id="PTHR16431">
    <property type="entry name" value="NEUROGENIC PROTEIN MASTERMIND"/>
    <property type="match status" value="1"/>
</dbReference>
<evidence type="ECO:0000256" key="4">
    <source>
        <dbReference type="ARBA" id="ARBA00022618"/>
    </source>
</evidence>
<organism evidence="13 14">
    <name type="scientific">Coemansia thaxteri</name>
    <dbReference type="NCBI Taxonomy" id="2663907"/>
    <lineage>
        <taxon>Eukaryota</taxon>
        <taxon>Fungi</taxon>
        <taxon>Fungi incertae sedis</taxon>
        <taxon>Zoopagomycota</taxon>
        <taxon>Kickxellomycotina</taxon>
        <taxon>Kickxellomycetes</taxon>
        <taxon>Kickxellales</taxon>
        <taxon>Kickxellaceae</taxon>
        <taxon>Coemansia</taxon>
    </lineage>
</organism>
<gene>
    <name evidence="13" type="primary">MIS18A</name>
    <name evidence="13" type="ORF">H4R26_001753</name>
</gene>
<evidence type="ECO:0000313" key="14">
    <source>
        <dbReference type="Proteomes" id="UP001150907"/>
    </source>
</evidence>
<comment type="subcellular location">
    <subcellularLocation>
        <location evidence="2">Chromosome</location>
        <location evidence="2">Centromere</location>
    </subcellularLocation>
    <subcellularLocation>
        <location evidence="1">Nucleus</location>
    </subcellularLocation>
</comment>
<dbReference type="EMBL" id="JANBQF010000085">
    <property type="protein sequence ID" value="KAJ2005795.1"/>
    <property type="molecule type" value="Genomic_DNA"/>
</dbReference>
<evidence type="ECO:0000259" key="12">
    <source>
        <dbReference type="PROSITE" id="PS51793"/>
    </source>
</evidence>
<feature type="compositionally biased region" description="Basic and acidic residues" evidence="11">
    <location>
        <begin position="224"/>
        <end position="234"/>
    </location>
</feature>
<reference evidence="13" key="1">
    <citation type="submission" date="2022-07" db="EMBL/GenBank/DDBJ databases">
        <title>Phylogenomic reconstructions and comparative analyses of Kickxellomycotina fungi.</title>
        <authorList>
            <person name="Reynolds N.K."/>
            <person name="Stajich J.E."/>
            <person name="Barry K."/>
            <person name="Grigoriev I.V."/>
            <person name="Crous P."/>
            <person name="Smith M.E."/>
        </authorList>
    </citation>
    <scope>NUCLEOTIDE SEQUENCE</scope>
    <source>
        <strain evidence="13">IMI 214461</strain>
    </source>
</reference>
<evidence type="ECO:0000256" key="9">
    <source>
        <dbReference type="ARBA" id="ARBA00023306"/>
    </source>
</evidence>
<dbReference type="GO" id="GO:0051301">
    <property type="term" value="P:cell division"/>
    <property type="evidence" value="ECO:0007669"/>
    <property type="project" value="UniProtKB-KW"/>
</dbReference>
<protein>
    <submittedName>
        <fullName evidence="13">Protein Mis18-alpha</fullName>
    </submittedName>
</protein>
<evidence type="ECO:0000256" key="6">
    <source>
        <dbReference type="ARBA" id="ARBA00022776"/>
    </source>
</evidence>
<keyword evidence="8" id="KW-0539">Nucleus</keyword>
<dbReference type="GO" id="GO:0007059">
    <property type="term" value="P:chromosome segregation"/>
    <property type="evidence" value="ECO:0007669"/>
    <property type="project" value="TreeGrafter"/>
</dbReference>
<feature type="region of interest" description="Disordered" evidence="11">
    <location>
        <begin position="202"/>
        <end position="234"/>
    </location>
</feature>
<keyword evidence="4" id="KW-0132">Cell division</keyword>
<keyword evidence="5" id="KW-0479">Metal-binding</keyword>
<dbReference type="GO" id="GO:0000785">
    <property type="term" value="C:chromatin"/>
    <property type="evidence" value="ECO:0007669"/>
    <property type="project" value="TreeGrafter"/>
</dbReference>